<feature type="region of interest" description="Disordered" evidence="1">
    <location>
        <begin position="132"/>
        <end position="160"/>
    </location>
</feature>
<keyword evidence="3" id="KW-1185">Reference proteome</keyword>
<accession>A0A0L0NGF2</accession>
<dbReference type="AlphaFoldDB" id="A0A0L0NGF2"/>
<protein>
    <submittedName>
        <fullName evidence="2">Uncharacterized protein</fullName>
    </submittedName>
</protein>
<dbReference type="EMBL" id="LFRF01000005">
    <property type="protein sequence ID" value="KND92830.1"/>
    <property type="molecule type" value="Genomic_DNA"/>
</dbReference>
<proteinExistence type="predicted"/>
<feature type="compositionally biased region" description="Basic residues" evidence="1">
    <location>
        <begin position="31"/>
        <end position="41"/>
    </location>
</feature>
<evidence type="ECO:0000313" key="3">
    <source>
        <dbReference type="Proteomes" id="UP000036947"/>
    </source>
</evidence>
<dbReference type="Proteomes" id="UP000036947">
    <property type="component" value="Unassembled WGS sequence"/>
</dbReference>
<gene>
    <name evidence="2" type="ORF">TOPH_02573</name>
</gene>
<feature type="non-terminal residue" evidence="2">
    <location>
        <position position="1"/>
    </location>
</feature>
<name>A0A0L0NGF2_TOLOC</name>
<sequence length="160" mass="18100">TSQVARARAVLTRVKEHPSPSTRLEIPYGSSHHHRHRHRPSLRPPHGSSTRHQTPPVRSIALVLWCVSNLLLPYPRRARLDGGPRDQTRIAPVERASCPRLARPPRHSFNLDRPLAHALAHTVFHSYARTSWVPSQENRPAARRLDAHAQETSKPATRSP</sequence>
<comment type="caution">
    <text evidence="2">The sequence shown here is derived from an EMBL/GenBank/DDBJ whole genome shotgun (WGS) entry which is preliminary data.</text>
</comment>
<evidence type="ECO:0000256" key="1">
    <source>
        <dbReference type="SAM" id="MobiDB-lite"/>
    </source>
</evidence>
<reference evidence="2 3" key="1">
    <citation type="journal article" date="2015" name="BMC Genomics">
        <title>The genome of the truffle-parasite Tolypocladium ophioglossoides and the evolution of antifungal peptaibiotics.</title>
        <authorList>
            <person name="Quandt C.A."/>
            <person name="Bushley K.E."/>
            <person name="Spatafora J.W."/>
        </authorList>
    </citation>
    <scope>NUCLEOTIDE SEQUENCE [LARGE SCALE GENOMIC DNA]</scope>
    <source>
        <strain evidence="2 3">CBS 100239</strain>
    </source>
</reference>
<evidence type="ECO:0000313" key="2">
    <source>
        <dbReference type="EMBL" id="KND92830.1"/>
    </source>
</evidence>
<feature type="region of interest" description="Disordered" evidence="1">
    <location>
        <begin position="14"/>
        <end position="54"/>
    </location>
</feature>
<organism evidence="2 3">
    <name type="scientific">Tolypocladium ophioglossoides (strain CBS 100239)</name>
    <name type="common">Snaketongue truffleclub</name>
    <name type="synonym">Elaphocordyceps ophioglossoides</name>
    <dbReference type="NCBI Taxonomy" id="1163406"/>
    <lineage>
        <taxon>Eukaryota</taxon>
        <taxon>Fungi</taxon>
        <taxon>Dikarya</taxon>
        <taxon>Ascomycota</taxon>
        <taxon>Pezizomycotina</taxon>
        <taxon>Sordariomycetes</taxon>
        <taxon>Hypocreomycetidae</taxon>
        <taxon>Hypocreales</taxon>
        <taxon>Ophiocordycipitaceae</taxon>
        <taxon>Tolypocladium</taxon>
    </lineage>
</organism>